<dbReference type="Gene3D" id="3.40.50.2300">
    <property type="match status" value="2"/>
</dbReference>
<name>A0ABU5T7C8_9MICC</name>
<keyword evidence="6" id="KW-1185">Reference proteome</keyword>
<keyword evidence="3" id="KW-0804">Transcription</keyword>
<dbReference type="InterPro" id="IPR046335">
    <property type="entry name" value="LacI/GalR-like_sensor"/>
</dbReference>
<comment type="caution">
    <text evidence="5">The sequence shown here is derived from an EMBL/GenBank/DDBJ whole genome shotgun (WGS) entry which is preliminary data.</text>
</comment>
<dbReference type="Proteomes" id="UP001304769">
    <property type="component" value="Unassembled WGS sequence"/>
</dbReference>
<dbReference type="PANTHER" id="PTHR30146:SF153">
    <property type="entry name" value="LACTOSE OPERON REPRESSOR"/>
    <property type="match status" value="1"/>
</dbReference>
<dbReference type="GO" id="GO:0003677">
    <property type="term" value="F:DNA binding"/>
    <property type="evidence" value="ECO:0007669"/>
    <property type="project" value="UniProtKB-KW"/>
</dbReference>
<evidence type="ECO:0000313" key="6">
    <source>
        <dbReference type="Proteomes" id="UP001304769"/>
    </source>
</evidence>
<dbReference type="EMBL" id="JAYGGQ010000009">
    <property type="protein sequence ID" value="MEA5455580.1"/>
    <property type="molecule type" value="Genomic_DNA"/>
</dbReference>
<organism evidence="5 6">
    <name type="scientific">Sinomonas terricola</name>
    <dbReference type="NCBI Taxonomy" id="3110330"/>
    <lineage>
        <taxon>Bacteria</taxon>
        <taxon>Bacillati</taxon>
        <taxon>Actinomycetota</taxon>
        <taxon>Actinomycetes</taxon>
        <taxon>Micrococcales</taxon>
        <taxon>Micrococcaceae</taxon>
        <taxon>Sinomonas</taxon>
    </lineage>
</organism>
<dbReference type="Gene3D" id="1.10.260.40">
    <property type="entry name" value="lambda repressor-like DNA-binding domains"/>
    <property type="match status" value="1"/>
</dbReference>
<evidence type="ECO:0000256" key="1">
    <source>
        <dbReference type="ARBA" id="ARBA00023015"/>
    </source>
</evidence>
<keyword evidence="1" id="KW-0805">Transcription regulation</keyword>
<evidence type="ECO:0000313" key="5">
    <source>
        <dbReference type="EMBL" id="MEA5455580.1"/>
    </source>
</evidence>
<dbReference type="SUPFAM" id="SSF47413">
    <property type="entry name" value="lambda repressor-like DNA-binding domains"/>
    <property type="match status" value="1"/>
</dbReference>
<evidence type="ECO:0000256" key="3">
    <source>
        <dbReference type="ARBA" id="ARBA00023163"/>
    </source>
</evidence>
<dbReference type="PROSITE" id="PS50932">
    <property type="entry name" value="HTH_LACI_2"/>
    <property type="match status" value="1"/>
</dbReference>
<gene>
    <name evidence="5" type="ORF">SPF06_12680</name>
</gene>
<dbReference type="RefSeq" id="WP_323279439.1">
    <property type="nucleotide sequence ID" value="NZ_JAYGGQ010000009.1"/>
</dbReference>
<dbReference type="Pfam" id="PF00356">
    <property type="entry name" value="LacI"/>
    <property type="match status" value="1"/>
</dbReference>
<dbReference type="Pfam" id="PF13377">
    <property type="entry name" value="Peripla_BP_3"/>
    <property type="match status" value="1"/>
</dbReference>
<dbReference type="InterPro" id="IPR000843">
    <property type="entry name" value="HTH_LacI"/>
</dbReference>
<dbReference type="PANTHER" id="PTHR30146">
    <property type="entry name" value="LACI-RELATED TRANSCRIPTIONAL REPRESSOR"/>
    <property type="match status" value="1"/>
</dbReference>
<keyword evidence="2 5" id="KW-0238">DNA-binding</keyword>
<dbReference type="InterPro" id="IPR028082">
    <property type="entry name" value="Peripla_BP_I"/>
</dbReference>
<accession>A0ABU5T7C8</accession>
<dbReference type="SMART" id="SM00354">
    <property type="entry name" value="HTH_LACI"/>
    <property type="match status" value="1"/>
</dbReference>
<evidence type="ECO:0000259" key="4">
    <source>
        <dbReference type="PROSITE" id="PS50932"/>
    </source>
</evidence>
<dbReference type="InterPro" id="IPR010982">
    <property type="entry name" value="Lambda_DNA-bd_dom_sf"/>
</dbReference>
<dbReference type="CDD" id="cd01392">
    <property type="entry name" value="HTH_LacI"/>
    <property type="match status" value="1"/>
</dbReference>
<dbReference type="SUPFAM" id="SSF53822">
    <property type="entry name" value="Periplasmic binding protein-like I"/>
    <property type="match status" value="1"/>
</dbReference>
<protein>
    <submittedName>
        <fullName evidence="5">LacI family DNA-binding transcriptional regulator</fullName>
    </submittedName>
</protein>
<evidence type="ECO:0000256" key="2">
    <source>
        <dbReference type="ARBA" id="ARBA00023125"/>
    </source>
</evidence>
<sequence>MTRQTASDRRRPATQEDVARAVGVSRTLVSFAFRGAPGVSQQTREAIFEAAARLGYRQNAAAADLASKSASAIGLYLLDIRNETYAEILTGIRDSLEDVRNRLVLSVAHSRGGTEQAGIESLIEARVGIVIGATLLDSDDHVRELSRSVPVVSVARRIEGVDSVYSDDRLGARAAMEHLLSLGHTRIAHFTGPSPFGYQDRELAYEQAMREAGLSPWVVVGDDYTQEAAERLALRLFETESRPTAVFAHNDQIALGIREAAYAKGLRVPEDLSLIGYDDSRLARLRGIDLTSVDLGALQLGRVAGAAALERLRAPHAPAVDARSEPRLVVRASTAPPRPGRRG</sequence>
<feature type="domain" description="HTH lacI-type" evidence="4">
    <location>
        <begin position="13"/>
        <end position="67"/>
    </location>
</feature>
<dbReference type="CDD" id="cd06267">
    <property type="entry name" value="PBP1_LacI_sugar_binding-like"/>
    <property type="match status" value="1"/>
</dbReference>
<proteinExistence type="predicted"/>
<reference evidence="5 6" key="1">
    <citation type="submission" date="2023-12" db="EMBL/GenBank/DDBJ databases">
        <title>Sinomonas terricola sp. nov, isolated from litchi orchard soil in Guangdong, PR China.</title>
        <authorList>
            <person name="Jiaxin W."/>
            <person name="Yang Z."/>
            <person name="Honghui Z."/>
        </authorList>
    </citation>
    <scope>NUCLEOTIDE SEQUENCE [LARGE SCALE GENOMIC DNA]</scope>
    <source>
        <strain evidence="5 6">JGH33</strain>
    </source>
</reference>